<evidence type="ECO:0000313" key="2">
    <source>
        <dbReference type="Proteomes" id="UP000073601"/>
    </source>
</evidence>
<reference evidence="2" key="1">
    <citation type="submission" date="2016-02" db="EMBL/GenBank/DDBJ databases">
        <authorList>
            <person name="Rodrigo-Torres Lidia"/>
            <person name="Arahal R.David."/>
        </authorList>
    </citation>
    <scope>NUCLEOTIDE SEQUENCE [LARGE SCALE GENOMIC DNA]</scope>
    <source>
        <strain evidence="2">CECT 8713</strain>
    </source>
</reference>
<dbReference type="OrthoDB" id="5674874at2"/>
<dbReference type="EMBL" id="FIZY01000021">
    <property type="protein sequence ID" value="CZF83220.1"/>
    <property type="molecule type" value="Genomic_DNA"/>
</dbReference>
<name>A0A128F9P0_9GAMM</name>
<sequence>MKLPDIKFKYWMGREGSELVKFARALRHYWQKVDDALRLPLTQFDALTAPIGVVKLMAWERDITPLEREDEMIFRIRVANAYPFARHAGETRGFRTMFAKLGVDWVDIHEREDPVQWDVVTIDTADGELAQKGWLMNAMIRQYGRTCRRYQFNVTYPVALRVHGGAFGHRFDLASAHATDSVSINLPPQPAETRQQLFIATLSQPEGGET</sequence>
<evidence type="ECO:0000313" key="1">
    <source>
        <dbReference type="EMBL" id="CZF83220.1"/>
    </source>
</evidence>
<dbReference type="Proteomes" id="UP000073601">
    <property type="component" value="Unassembled WGS sequence"/>
</dbReference>
<accession>A0A128F9P0</accession>
<gene>
    <name evidence="1" type="ORF">GMA8713_02531</name>
</gene>
<protein>
    <recommendedName>
        <fullName evidence="3">Phage tail protein (Tail_P2_I)</fullName>
    </recommendedName>
</protein>
<keyword evidence="2" id="KW-1185">Reference proteome</keyword>
<proteinExistence type="predicted"/>
<dbReference type="AlphaFoldDB" id="A0A128F9P0"/>
<evidence type="ECO:0008006" key="3">
    <source>
        <dbReference type="Google" id="ProtNLM"/>
    </source>
</evidence>
<dbReference type="InterPro" id="IPR006521">
    <property type="entry name" value="Tail_protein_I"/>
</dbReference>
<dbReference type="Pfam" id="PF09684">
    <property type="entry name" value="Tail_P2_I"/>
    <property type="match status" value="1"/>
</dbReference>
<organism evidence="1 2">
    <name type="scientific">Grimontia marina</name>
    <dbReference type="NCBI Taxonomy" id="646534"/>
    <lineage>
        <taxon>Bacteria</taxon>
        <taxon>Pseudomonadati</taxon>
        <taxon>Pseudomonadota</taxon>
        <taxon>Gammaproteobacteria</taxon>
        <taxon>Vibrionales</taxon>
        <taxon>Vibrionaceae</taxon>
        <taxon>Grimontia</taxon>
    </lineage>
</organism>